<organism evidence="2 3">
    <name type="scientific">Friedmanniomyces endolithicus</name>
    <dbReference type="NCBI Taxonomy" id="329885"/>
    <lineage>
        <taxon>Eukaryota</taxon>
        <taxon>Fungi</taxon>
        <taxon>Dikarya</taxon>
        <taxon>Ascomycota</taxon>
        <taxon>Pezizomycotina</taxon>
        <taxon>Dothideomycetes</taxon>
        <taxon>Dothideomycetidae</taxon>
        <taxon>Mycosphaerellales</taxon>
        <taxon>Teratosphaeriaceae</taxon>
        <taxon>Friedmanniomyces</taxon>
    </lineage>
</organism>
<dbReference type="AlphaFoldDB" id="A0AAN6JEK5"/>
<proteinExistence type="predicted"/>
<sequence length="88" mass="9764">MKLTTSLVALTALAVLCAADSSAQAELRALRNEHRPKNCPPGGMMCVEKKVTISGPPSRITRREESCDFWVGRWVGSWFNKCQEERGV</sequence>
<protein>
    <submittedName>
        <fullName evidence="2">Uncharacterized protein</fullName>
    </submittedName>
</protein>
<dbReference type="EMBL" id="JASUXU010000020">
    <property type="protein sequence ID" value="KAK0321505.1"/>
    <property type="molecule type" value="Genomic_DNA"/>
</dbReference>
<reference evidence="2" key="1">
    <citation type="submission" date="2021-12" db="EMBL/GenBank/DDBJ databases">
        <title>Black yeast isolated from Biological Soil Crust.</title>
        <authorList>
            <person name="Kurbessoian T."/>
        </authorList>
    </citation>
    <scope>NUCLEOTIDE SEQUENCE</scope>
    <source>
        <strain evidence="2">CCFEE 5208</strain>
    </source>
</reference>
<accession>A0AAN6JEK5</accession>
<keyword evidence="1" id="KW-0732">Signal</keyword>
<evidence type="ECO:0000313" key="3">
    <source>
        <dbReference type="Proteomes" id="UP001168146"/>
    </source>
</evidence>
<evidence type="ECO:0000313" key="2">
    <source>
        <dbReference type="EMBL" id="KAK0321505.1"/>
    </source>
</evidence>
<name>A0AAN6JEK5_9PEZI</name>
<feature type="signal peptide" evidence="1">
    <location>
        <begin position="1"/>
        <end position="19"/>
    </location>
</feature>
<comment type="caution">
    <text evidence="2">The sequence shown here is derived from an EMBL/GenBank/DDBJ whole genome shotgun (WGS) entry which is preliminary data.</text>
</comment>
<feature type="chain" id="PRO_5043045075" evidence="1">
    <location>
        <begin position="20"/>
        <end position="88"/>
    </location>
</feature>
<evidence type="ECO:0000256" key="1">
    <source>
        <dbReference type="SAM" id="SignalP"/>
    </source>
</evidence>
<gene>
    <name evidence="2" type="ORF">LTR82_007473</name>
</gene>
<dbReference type="Proteomes" id="UP001168146">
    <property type="component" value="Unassembled WGS sequence"/>
</dbReference>